<comment type="caution">
    <text evidence="3">The sequence shown here is derived from an EMBL/GenBank/DDBJ whole genome shotgun (WGS) entry which is preliminary data.</text>
</comment>
<dbReference type="SUPFAM" id="SSF47413">
    <property type="entry name" value="lambda repressor-like DNA-binding domains"/>
    <property type="match status" value="1"/>
</dbReference>
<evidence type="ECO:0000256" key="1">
    <source>
        <dbReference type="SAM" id="Coils"/>
    </source>
</evidence>
<proteinExistence type="predicted"/>
<dbReference type="SMART" id="SM00530">
    <property type="entry name" value="HTH_XRE"/>
    <property type="match status" value="1"/>
</dbReference>
<evidence type="ECO:0000313" key="4">
    <source>
        <dbReference type="Proteomes" id="UP000774000"/>
    </source>
</evidence>
<dbReference type="CDD" id="cd00093">
    <property type="entry name" value="HTH_XRE"/>
    <property type="match status" value="1"/>
</dbReference>
<dbReference type="InterPro" id="IPR010982">
    <property type="entry name" value="Lambda_DNA-bd_dom_sf"/>
</dbReference>
<gene>
    <name evidence="3" type="ORF">JOC47_001684</name>
</gene>
<feature type="coiled-coil region" evidence="1">
    <location>
        <begin position="110"/>
        <end position="137"/>
    </location>
</feature>
<dbReference type="PROSITE" id="PS50943">
    <property type="entry name" value="HTH_CROC1"/>
    <property type="match status" value="1"/>
</dbReference>
<dbReference type="InterPro" id="IPR001387">
    <property type="entry name" value="Cro/C1-type_HTH"/>
</dbReference>
<evidence type="ECO:0000313" key="3">
    <source>
        <dbReference type="EMBL" id="MBM7556833.1"/>
    </source>
</evidence>
<dbReference type="AlphaFoldDB" id="A0A938XSS1"/>
<dbReference type="InterPro" id="IPR036286">
    <property type="entry name" value="LexA/Signal_pep-like_sf"/>
</dbReference>
<dbReference type="GO" id="GO:0003677">
    <property type="term" value="F:DNA binding"/>
    <property type="evidence" value="ECO:0007669"/>
    <property type="project" value="InterPro"/>
</dbReference>
<dbReference type="Gene3D" id="1.10.260.40">
    <property type="entry name" value="lambda repressor-like DNA-binding domains"/>
    <property type="match status" value="1"/>
</dbReference>
<evidence type="ECO:0000259" key="2">
    <source>
        <dbReference type="PROSITE" id="PS50943"/>
    </source>
</evidence>
<keyword evidence="1" id="KW-0175">Coiled coil</keyword>
<name>A0A938XSS1_9FIRM</name>
<keyword evidence="4" id="KW-1185">Reference proteome</keyword>
<dbReference type="EMBL" id="JAFBDQ010000007">
    <property type="protein sequence ID" value="MBM7556833.1"/>
    <property type="molecule type" value="Genomic_DNA"/>
</dbReference>
<sequence>MGNKEVTIISERMKELRNDKELTQKDLKNELREKKGLKITQQSISFYEAGKRKPKYDLVYHLADYYEVSADYILGRTEYKHQPHIGLIKKFWDDLVKPALVDTILPEKFKVEYNSRLKQVKELLEQLSIEYKNADTLTGVFNRLDKSDQQKIARYYIYNVNIADKELEIFYRITSTEGKEETKRIDISNEGTNYSLPKKPIDIYPNAKVPIVKKLKQDEKLWVKSNIKGHRVTDPKGIEKFNECFYLEVKTDTLTGNRIKIGDRLLIEKVSTINSDDKCIINYNDQYFLANVVEAGEELFLQPVKGQSSKLISQENAIIIGKVVRAEFDL</sequence>
<dbReference type="SUPFAM" id="SSF51306">
    <property type="entry name" value="LexA/Signal peptidase"/>
    <property type="match status" value="1"/>
</dbReference>
<dbReference type="Proteomes" id="UP000774000">
    <property type="component" value="Unassembled WGS sequence"/>
</dbReference>
<accession>A0A938XSS1</accession>
<feature type="domain" description="HTH cro/C1-type" evidence="2">
    <location>
        <begin position="13"/>
        <end position="73"/>
    </location>
</feature>
<reference evidence="3" key="1">
    <citation type="submission" date="2021-01" db="EMBL/GenBank/DDBJ databases">
        <title>Genomic Encyclopedia of Type Strains, Phase IV (KMG-IV): sequencing the most valuable type-strain genomes for metagenomic binning, comparative biology and taxonomic classification.</title>
        <authorList>
            <person name="Goeker M."/>
        </authorList>
    </citation>
    <scope>NUCLEOTIDE SEQUENCE</scope>
    <source>
        <strain evidence="3">DSM 23230</strain>
    </source>
</reference>
<dbReference type="Gene3D" id="2.10.109.10">
    <property type="entry name" value="Umud Fragment, subunit A"/>
    <property type="match status" value="1"/>
</dbReference>
<dbReference type="Pfam" id="PF01381">
    <property type="entry name" value="HTH_3"/>
    <property type="match status" value="1"/>
</dbReference>
<protein>
    <submittedName>
        <fullName evidence="3">Transcriptional regulator with XRE-family HTH domain</fullName>
    </submittedName>
</protein>
<organism evidence="3 4">
    <name type="scientific">Halanaerobacter jeridensis</name>
    <dbReference type="NCBI Taxonomy" id="706427"/>
    <lineage>
        <taxon>Bacteria</taxon>
        <taxon>Bacillati</taxon>
        <taxon>Bacillota</taxon>
        <taxon>Clostridia</taxon>
        <taxon>Halanaerobiales</taxon>
        <taxon>Halobacteroidaceae</taxon>
        <taxon>Halanaerobacter</taxon>
    </lineage>
</organism>
<dbReference type="RefSeq" id="WP_204701608.1">
    <property type="nucleotide sequence ID" value="NZ_JAFBDQ010000007.1"/>
</dbReference>
<dbReference type="InterPro" id="IPR015927">
    <property type="entry name" value="Peptidase_S24_S26A/B/C"/>
</dbReference>
<dbReference type="Pfam" id="PF00717">
    <property type="entry name" value="Peptidase_S24"/>
    <property type="match status" value="1"/>
</dbReference>